<dbReference type="PANTHER" id="PTHR48081:SF8">
    <property type="entry name" value="ALPHA_BETA HYDROLASE FOLD-3 DOMAIN-CONTAINING PROTEIN-RELATED"/>
    <property type="match status" value="1"/>
</dbReference>
<dbReference type="Pfam" id="PF07859">
    <property type="entry name" value="Abhydrolase_3"/>
    <property type="match status" value="1"/>
</dbReference>
<dbReference type="InterPro" id="IPR050300">
    <property type="entry name" value="GDXG_lipolytic_enzyme"/>
</dbReference>
<dbReference type="GO" id="GO:0016787">
    <property type="term" value="F:hydrolase activity"/>
    <property type="evidence" value="ECO:0007669"/>
    <property type="project" value="UniProtKB-KW"/>
</dbReference>
<feature type="region of interest" description="Disordered" evidence="2">
    <location>
        <begin position="21"/>
        <end position="42"/>
    </location>
</feature>
<feature type="domain" description="Alpha/beta hydrolase fold-3" evidence="3">
    <location>
        <begin position="52"/>
        <end position="253"/>
    </location>
</feature>
<accession>A0ABX8BTH3</accession>
<name>A0ABX8BTH3_9ACTN</name>
<keyword evidence="5" id="KW-1185">Reference proteome</keyword>
<evidence type="ECO:0000313" key="5">
    <source>
        <dbReference type="Proteomes" id="UP000676079"/>
    </source>
</evidence>
<keyword evidence="1 4" id="KW-0378">Hydrolase</keyword>
<dbReference type="Gene3D" id="3.40.50.1820">
    <property type="entry name" value="alpha/beta hydrolase"/>
    <property type="match status" value="1"/>
</dbReference>
<dbReference type="RefSeq" id="WP_220561097.1">
    <property type="nucleotide sequence ID" value="NZ_CP074133.1"/>
</dbReference>
<dbReference type="PANTHER" id="PTHR48081">
    <property type="entry name" value="AB HYDROLASE SUPERFAMILY PROTEIN C4A8.06C"/>
    <property type="match status" value="1"/>
</dbReference>
<dbReference type="InterPro" id="IPR013094">
    <property type="entry name" value="AB_hydrolase_3"/>
</dbReference>
<dbReference type="InterPro" id="IPR029058">
    <property type="entry name" value="AB_hydrolase_fold"/>
</dbReference>
<dbReference type="EMBL" id="CP074133">
    <property type="protein sequence ID" value="QUX25519.1"/>
    <property type="molecule type" value="Genomic_DNA"/>
</dbReference>
<dbReference type="SUPFAM" id="SSF53474">
    <property type="entry name" value="alpha/beta-Hydrolases"/>
    <property type="match status" value="1"/>
</dbReference>
<evidence type="ECO:0000259" key="3">
    <source>
        <dbReference type="Pfam" id="PF07859"/>
    </source>
</evidence>
<evidence type="ECO:0000256" key="2">
    <source>
        <dbReference type="SAM" id="MobiDB-lite"/>
    </source>
</evidence>
<evidence type="ECO:0000256" key="1">
    <source>
        <dbReference type="ARBA" id="ARBA00022801"/>
    </source>
</evidence>
<proteinExistence type="predicted"/>
<sequence length="280" mass="28694">MDVHRLPTDPEAAARVSAALTDPAPLRDDGGEPAPGGVWANAPGASRERGVLLYVYGGGFVHRDPGLITAAARRLSAATGRPALAVHYRLAPDHPFPAPLDDVVAAYRYLLAEGFAPGRVAVVAESSGAALALSALLVLKAAGDPPPGTVVTQSAVTDMTLGSPSLSADTPGDPGVDRALIADLTGRYLGGAARDRAPQSPLHGDLAGLPPLLMVVGGAEALLDDTLRYAAAAHAAGTRVRVDVLEGLPHAFSLLALTEGEAAGELLMERVAGWIDRWAR</sequence>
<reference evidence="4 5" key="1">
    <citation type="submission" date="2021-05" db="EMBL/GenBank/DDBJ databases">
        <title>Direct Submission.</title>
        <authorList>
            <person name="Li K."/>
            <person name="Gao J."/>
        </authorList>
    </citation>
    <scope>NUCLEOTIDE SEQUENCE [LARGE SCALE GENOMIC DNA]</scope>
    <source>
        <strain evidence="4 5">Mg02</strain>
    </source>
</reference>
<protein>
    <submittedName>
        <fullName evidence="4">Alpha/beta hydrolase fold domain-containing protein</fullName>
    </submittedName>
</protein>
<gene>
    <name evidence="4" type="ORF">KGD84_15525</name>
</gene>
<organism evidence="4 5">
    <name type="scientific">Nocardiopsis changdeensis</name>
    <dbReference type="NCBI Taxonomy" id="2831969"/>
    <lineage>
        <taxon>Bacteria</taxon>
        <taxon>Bacillati</taxon>
        <taxon>Actinomycetota</taxon>
        <taxon>Actinomycetes</taxon>
        <taxon>Streptosporangiales</taxon>
        <taxon>Nocardiopsidaceae</taxon>
        <taxon>Nocardiopsis</taxon>
    </lineage>
</organism>
<evidence type="ECO:0000313" key="4">
    <source>
        <dbReference type="EMBL" id="QUX25519.1"/>
    </source>
</evidence>
<dbReference type="Proteomes" id="UP000676079">
    <property type="component" value="Chromosome"/>
</dbReference>